<proteinExistence type="predicted"/>
<dbReference type="EMBL" id="AKNU01000005">
    <property type="protein sequence ID" value="EJB28157.1"/>
    <property type="molecule type" value="Genomic_DNA"/>
</dbReference>
<dbReference type="PATRIC" id="fig|992026.3.peg.1331"/>
<comment type="caution">
    <text evidence="1">The sequence shown here is derived from an EMBL/GenBank/DDBJ whole genome shotgun (WGS) entry which is preliminary data.</text>
</comment>
<evidence type="ECO:0000313" key="2">
    <source>
        <dbReference type="Proteomes" id="UP000003402"/>
    </source>
</evidence>
<dbReference type="Proteomes" id="UP000003402">
    <property type="component" value="Unassembled WGS sequence"/>
</dbReference>
<name>J0ISL4_HELPX</name>
<organism evidence="1 2">
    <name type="scientific">Helicobacter pylori NQ4099</name>
    <dbReference type="NCBI Taxonomy" id="992026"/>
    <lineage>
        <taxon>Bacteria</taxon>
        <taxon>Pseudomonadati</taxon>
        <taxon>Campylobacterota</taxon>
        <taxon>Epsilonproteobacteria</taxon>
        <taxon>Campylobacterales</taxon>
        <taxon>Helicobacteraceae</taxon>
        <taxon>Helicobacter</taxon>
    </lineage>
</organism>
<reference evidence="1 2" key="1">
    <citation type="journal article" date="2013" name="Pathog. Dis.">
        <title>Genome sequences of 65 Helicobacter pylori strains isolated from asymptomatic individuals and patients with gastric cancer, peptic ulcer disease, or gastritis.</title>
        <authorList>
            <person name="Blanchard T.G."/>
            <person name="Czinn S.J."/>
            <person name="Correa P."/>
            <person name="Nakazawa T."/>
            <person name="Keelan M."/>
            <person name="Morningstar L."/>
            <person name="Santana-Cruz I."/>
            <person name="Maroo A."/>
            <person name="McCracken C."/>
            <person name="Shefchek K."/>
            <person name="Daugherty S."/>
            <person name="Song Y."/>
            <person name="Fraser C.M."/>
            <person name="Fricke W.F."/>
        </authorList>
    </citation>
    <scope>NUCLEOTIDE SEQUENCE [LARGE SCALE GENOMIC DNA]</scope>
    <source>
        <strain evidence="1 2">NQ4099</strain>
    </source>
</reference>
<dbReference type="AlphaFoldDB" id="J0ISL4"/>
<gene>
    <name evidence="1" type="ORF">HPNQ4099_1373</name>
</gene>
<protein>
    <submittedName>
        <fullName evidence="1">Uncharacterized protein</fullName>
    </submittedName>
</protein>
<sequence>MKTLFFKKGGVKLLKKLKIFKKQSLNPKKEILRYNTSATFSFPWQTPF</sequence>
<accession>J0ISL4</accession>
<evidence type="ECO:0000313" key="1">
    <source>
        <dbReference type="EMBL" id="EJB28157.1"/>
    </source>
</evidence>